<evidence type="ECO:0000313" key="3">
    <source>
        <dbReference type="Proteomes" id="UP000554342"/>
    </source>
</evidence>
<dbReference type="AlphaFoldDB" id="A0A840YVB8"/>
<gene>
    <name evidence="2" type="ORF">FHR23_000548</name>
</gene>
<reference evidence="2 3" key="1">
    <citation type="submission" date="2020-08" db="EMBL/GenBank/DDBJ databases">
        <title>Genomic Encyclopedia of Type Strains, Phase IV (KMG-IV): sequencing the most valuable type-strain genomes for metagenomic binning, comparative biology and taxonomic classification.</title>
        <authorList>
            <person name="Goeker M."/>
        </authorList>
    </citation>
    <scope>NUCLEOTIDE SEQUENCE [LARGE SCALE GENOMIC DNA]</scope>
    <source>
        <strain evidence="2 3">DSM 27203</strain>
    </source>
</reference>
<organism evidence="2 3">
    <name type="scientific">Stakelama sediminis</name>
    <dbReference type="NCBI Taxonomy" id="463200"/>
    <lineage>
        <taxon>Bacteria</taxon>
        <taxon>Pseudomonadati</taxon>
        <taxon>Pseudomonadota</taxon>
        <taxon>Alphaproteobacteria</taxon>
        <taxon>Sphingomonadales</taxon>
        <taxon>Sphingomonadaceae</taxon>
        <taxon>Stakelama</taxon>
    </lineage>
</organism>
<proteinExistence type="predicted"/>
<dbReference type="Gene3D" id="3.40.50.1980">
    <property type="entry name" value="Nitrogenase molybdenum iron protein domain"/>
    <property type="match status" value="2"/>
</dbReference>
<dbReference type="PANTHER" id="PTHR42860">
    <property type="entry name" value="VITAMIN B12-BINDING PROTEIN"/>
    <property type="match status" value="1"/>
</dbReference>
<dbReference type="CDD" id="cd01144">
    <property type="entry name" value="BtuF"/>
    <property type="match status" value="1"/>
</dbReference>
<sequence>MQGAGSRIVSLLPSATEIAVALGFGDALVGRSHECDWPDGVSALPPVTRSKLEKGLTSRAIEDRVQEIVASGLSVYEVDAALLRRLDPQVILTQTQCAVCAVTPDDLTQALNDWTGAKPDLVSLAPDDLSDVWGDVRRVADALDAPEAGERLVTELQARLASVAAVVEGRSRPKVAAIEWMDPLMVAGNWVPELIDVAGGESVLATPGQHSPWIGWEALAEADPDMLVLMPCGYRIAQTLAELPTLAADPRWQDLRAVRSGQVFVTDGQYFFNRPGPRLIESAEILAEIAHPDIARFGHEGTAWIRASKTVEAASCA</sequence>
<dbReference type="InterPro" id="IPR051030">
    <property type="entry name" value="Vitamin_B12-ABC_binding"/>
</dbReference>
<evidence type="ECO:0000313" key="2">
    <source>
        <dbReference type="EMBL" id="MBB5717641.1"/>
    </source>
</evidence>
<name>A0A840YVB8_9SPHN</name>
<dbReference type="EMBL" id="JACIJI010000001">
    <property type="protein sequence ID" value="MBB5717641.1"/>
    <property type="molecule type" value="Genomic_DNA"/>
</dbReference>
<dbReference type="Pfam" id="PF01497">
    <property type="entry name" value="Peripla_BP_2"/>
    <property type="match status" value="1"/>
</dbReference>
<dbReference type="PROSITE" id="PS50983">
    <property type="entry name" value="FE_B12_PBP"/>
    <property type="match status" value="1"/>
</dbReference>
<feature type="domain" description="Fe/B12 periplasmic-binding" evidence="1">
    <location>
        <begin position="7"/>
        <end position="294"/>
    </location>
</feature>
<dbReference type="SUPFAM" id="SSF53807">
    <property type="entry name" value="Helical backbone' metal receptor"/>
    <property type="match status" value="1"/>
</dbReference>
<evidence type="ECO:0000259" key="1">
    <source>
        <dbReference type="PROSITE" id="PS50983"/>
    </source>
</evidence>
<dbReference type="PANTHER" id="PTHR42860:SF1">
    <property type="entry name" value="VITAMIN B12-BINDING PROTEIN"/>
    <property type="match status" value="1"/>
</dbReference>
<dbReference type="RefSeq" id="WP_184001380.1">
    <property type="nucleotide sequence ID" value="NZ_BAABIF010000004.1"/>
</dbReference>
<accession>A0A840YVB8</accession>
<keyword evidence="3" id="KW-1185">Reference proteome</keyword>
<comment type="caution">
    <text evidence="2">The sequence shown here is derived from an EMBL/GenBank/DDBJ whole genome shotgun (WGS) entry which is preliminary data.</text>
</comment>
<protein>
    <submittedName>
        <fullName evidence="2">Iron complex transport system substrate-binding protein</fullName>
    </submittedName>
</protein>
<dbReference type="InterPro" id="IPR002491">
    <property type="entry name" value="ABC_transptr_periplasmic_BD"/>
</dbReference>
<dbReference type="Proteomes" id="UP000554342">
    <property type="component" value="Unassembled WGS sequence"/>
</dbReference>